<dbReference type="Pfam" id="PF02371">
    <property type="entry name" value="Transposase_20"/>
    <property type="match status" value="1"/>
</dbReference>
<reference evidence="2 3" key="1">
    <citation type="submission" date="2019-04" db="EMBL/GenBank/DDBJ databases">
        <title>Mesorhizobium composti sp. nov., isolated from compost.</title>
        <authorList>
            <person name="Lin S.-Y."/>
            <person name="Hameed A."/>
            <person name="Hsieh Y.-T."/>
            <person name="Young C.-C."/>
        </authorList>
    </citation>
    <scope>NUCLEOTIDE SEQUENCE [LARGE SCALE GENOMIC DNA]</scope>
    <source>
        <strain evidence="2 3">CC-YTH430</strain>
    </source>
</reference>
<proteinExistence type="predicted"/>
<dbReference type="RefSeq" id="WP_136358241.1">
    <property type="nucleotide sequence ID" value="NZ_SSNY01000008.1"/>
</dbReference>
<keyword evidence="3" id="KW-1185">Reference proteome</keyword>
<dbReference type="PANTHER" id="PTHR33055:SF13">
    <property type="entry name" value="TRANSPOSASE"/>
    <property type="match status" value="1"/>
</dbReference>
<evidence type="ECO:0000259" key="1">
    <source>
        <dbReference type="Pfam" id="PF02371"/>
    </source>
</evidence>
<dbReference type="Proteomes" id="UP000306441">
    <property type="component" value="Unassembled WGS sequence"/>
</dbReference>
<comment type="caution">
    <text evidence="2">The sequence shown here is derived from an EMBL/GenBank/DDBJ whole genome shotgun (WGS) entry which is preliminary data.</text>
</comment>
<accession>A0ABY2Q4W0</accession>
<name>A0ABY2Q4W0_9HYPH</name>
<dbReference type="InterPro" id="IPR047650">
    <property type="entry name" value="Transpos_IS110"/>
</dbReference>
<sequence>DAETVASLEEVIALLTRQSRRIEGEIASLIDDDPLWARLDRTFRSIKGVASRTVARLLAQLPEIGILSNKAIAKLAGLAPMANDSGRRSGRRHLRGGRAGPRGVLFLIARLAAKYDPHLAAFHQRLQAAGKEKMVIRIALARKLLVILNAKARDARTEFANAT</sequence>
<dbReference type="InterPro" id="IPR003346">
    <property type="entry name" value="Transposase_20"/>
</dbReference>
<evidence type="ECO:0000313" key="3">
    <source>
        <dbReference type="Proteomes" id="UP000306441"/>
    </source>
</evidence>
<feature type="domain" description="Transposase IS116/IS110/IS902 C-terminal" evidence="1">
    <location>
        <begin position="41"/>
        <end position="124"/>
    </location>
</feature>
<feature type="non-terminal residue" evidence="2">
    <location>
        <position position="1"/>
    </location>
</feature>
<organism evidence="2 3">
    <name type="scientific">Ollibium composti</name>
    <dbReference type="NCBI Taxonomy" id="2675109"/>
    <lineage>
        <taxon>Bacteria</taxon>
        <taxon>Pseudomonadati</taxon>
        <taxon>Pseudomonadota</taxon>
        <taxon>Alphaproteobacteria</taxon>
        <taxon>Hyphomicrobiales</taxon>
        <taxon>Phyllobacteriaceae</taxon>
        <taxon>Ollibium</taxon>
    </lineage>
</organism>
<dbReference type="EMBL" id="SSNY01000008">
    <property type="protein sequence ID" value="THF56268.1"/>
    <property type="molecule type" value="Genomic_DNA"/>
</dbReference>
<gene>
    <name evidence="2" type="ORF">E6C48_14020</name>
</gene>
<dbReference type="PANTHER" id="PTHR33055">
    <property type="entry name" value="TRANSPOSASE FOR INSERTION SEQUENCE ELEMENT IS1111A"/>
    <property type="match status" value="1"/>
</dbReference>
<protein>
    <submittedName>
        <fullName evidence="2">IS110 family transposase</fullName>
    </submittedName>
</protein>
<evidence type="ECO:0000313" key="2">
    <source>
        <dbReference type="EMBL" id="THF56268.1"/>
    </source>
</evidence>